<organism evidence="1 2">
    <name type="scientific">Arctium lappa</name>
    <name type="common">Greater burdock</name>
    <name type="synonym">Lappa major</name>
    <dbReference type="NCBI Taxonomy" id="4217"/>
    <lineage>
        <taxon>Eukaryota</taxon>
        <taxon>Viridiplantae</taxon>
        <taxon>Streptophyta</taxon>
        <taxon>Embryophyta</taxon>
        <taxon>Tracheophyta</taxon>
        <taxon>Spermatophyta</taxon>
        <taxon>Magnoliopsida</taxon>
        <taxon>eudicotyledons</taxon>
        <taxon>Gunneridae</taxon>
        <taxon>Pentapetalae</taxon>
        <taxon>asterids</taxon>
        <taxon>campanulids</taxon>
        <taxon>Asterales</taxon>
        <taxon>Asteraceae</taxon>
        <taxon>Carduoideae</taxon>
        <taxon>Cardueae</taxon>
        <taxon>Arctiinae</taxon>
        <taxon>Arctium</taxon>
    </lineage>
</organism>
<sequence>MVELMFVDEHNELAMLLKPKQAEGFHQIVDFLRSSHIAHTLIVNPIICVEHQRQVWANAAIYTEDGNQVIKTRVCDKPLTITEGAIRIHLRLDDVSEQILTTVEILCSYPSALYFKENNWLE</sequence>
<name>A0ACB9EH99_ARCLA</name>
<dbReference type="EMBL" id="CM042048">
    <property type="protein sequence ID" value="KAI3758364.1"/>
    <property type="molecule type" value="Genomic_DNA"/>
</dbReference>
<gene>
    <name evidence="1" type="ORF">L6452_05924</name>
</gene>
<protein>
    <submittedName>
        <fullName evidence="1">Uncharacterized protein</fullName>
    </submittedName>
</protein>
<evidence type="ECO:0000313" key="1">
    <source>
        <dbReference type="EMBL" id="KAI3758364.1"/>
    </source>
</evidence>
<comment type="caution">
    <text evidence="1">The sequence shown here is derived from an EMBL/GenBank/DDBJ whole genome shotgun (WGS) entry which is preliminary data.</text>
</comment>
<reference evidence="2" key="1">
    <citation type="journal article" date="2022" name="Mol. Ecol. Resour.">
        <title>The genomes of chicory, endive, great burdock and yacon provide insights into Asteraceae palaeo-polyploidization history and plant inulin production.</title>
        <authorList>
            <person name="Fan W."/>
            <person name="Wang S."/>
            <person name="Wang H."/>
            <person name="Wang A."/>
            <person name="Jiang F."/>
            <person name="Liu H."/>
            <person name="Zhao H."/>
            <person name="Xu D."/>
            <person name="Zhang Y."/>
        </authorList>
    </citation>
    <scope>NUCLEOTIDE SEQUENCE [LARGE SCALE GENOMIC DNA]</scope>
    <source>
        <strain evidence="2">cv. Niubang</strain>
    </source>
</reference>
<evidence type="ECO:0000313" key="2">
    <source>
        <dbReference type="Proteomes" id="UP001055879"/>
    </source>
</evidence>
<accession>A0ACB9EH99</accession>
<proteinExistence type="predicted"/>
<reference evidence="1 2" key="2">
    <citation type="journal article" date="2022" name="Mol. Ecol. Resour.">
        <title>The genomes of chicory, endive, great burdock and yacon provide insights into Asteraceae paleo-polyploidization history and plant inulin production.</title>
        <authorList>
            <person name="Fan W."/>
            <person name="Wang S."/>
            <person name="Wang H."/>
            <person name="Wang A."/>
            <person name="Jiang F."/>
            <person name="Liu H."/>
            <person name="Zhao H."/>
            <person name="Xu D."/>
            <person name="Zhang Y."/>
        </authorList>
    </citation>
    <scope>NUCLEOTIDE SEQUENCE [LARGE SCALE GENOMIC DNA]</scope>
    <source>
        <strain evidence="2">cv. Niubang</strain>
    </source>
</reference>
<dbReference type="Proteomes" id="UP001055879">
    <property type="component" value="Linkage Group LG02"/>
</dbReference>
<keyword evidence="2" id="KW-1185">Reference proteome</keyword>